<dbReference type="Pfam" id="PF00512">
    <property type="entry name" value="HisKA"/>
    <property type="match status" value="1"/>
</dbReference>
<evidence type="ECO:0000256" key="9">
    <source>
        <dbReference type="ARBA" id="ARBA00023012"/>
    </source>
</evidence>
<dbReference type="Gene3D" id="1.10.287.130">
    <property type="match status" value="1"/>
</dbReference>
<dbReference type="GO" id="GO:0000155">
    <property type="term" value="F:phosphorelay sensor kinase activity"/>
    <property type="evidence" value="ECO:0007669"/>
    <property type="project" value="InterPro"/>
</dbReference>
<name>A0A9X2L730_9PROT</name>
<comment type="caution">
    <text evidence="14">The sequence shown here is derived from an EMBL/GenBank/DDBJ whole genome shotgun (WGS) entry which is preliminary data.</text>
</comment>
<accession>A0A9X2L730</accession>
<keyword evidence="5" id="KW-0808">Transferase</keyword>
<dbReference type="Gene3D" id="3.30.565.10">
    <property type="entry name" value="Histidine kinase-like ATPase, C-terminal domain"/>
    <property type="match status" value="1"/>
</dbReference>
<comment type="catalytic activity">
    <reaction evidence="1">
        <text>ATP + protein L-histidine = ADP + protein N-phospho-L-histidine.</text>
        <dbReference type="EC" id="2.7.13.3"/>
    </reaction>
</comment>
<sequence>MSPDPMLDDEEPALAKLRKRSFFRVLRTSAFRYIIFAAALFFVSVTILGFVVYESTIGRAYDLVEQELTEELDRLERVSENNGAPDWGALNPVVLELESNKLPANSTYMIWLDDGTFAGRYFGNLEGIPVPFLSADGSFEFFWAPEKPDFAQEQPRKRRYLGLTRVLTYERGTNRPPVRATLLLARDIDALYQLRQTRHDIVVRVLGVTLLLALILGGLLGTALVRRLDAINRSVTAITEGDLTRRLPVTGSGDEFDVLARNINLMLDRIEQLMTGMRQVSDNIAHDLRSPLTRIKARLDSVLREEEGGTPEEQTGVLSKTRDEVEQLLKTFNALLSITRIEAGTNVMQGTVDVAAVAEEMLELYVPAGEDEGVIISSEIEEGPPVPGSRELVSQAIANLLDNALKYARHPAGKDIQPRILLTVTPRPQGGTLLTIMDNGPGVAEMDRERITQRFVRLERSRSTQGNGLGLSLVSAIVRRHGGKMVIGRGLPHEERSRSLHMPGAYGLGIRIALPGEKKDWAGKTGTGTGKPLMMARKD</sequence>
<dbReference type="SUPFAM" id="SSF158472">
    <property type="entry name" value="HAMP domain-like"/>
    <property type="match status" value="1"/>
</dbReference>
<dbReference type="CDD" id="cd06225">
    <property type="entry name" value="HAMP"/>
    <property type="match status" value="1"/>
</dbReference>
<keyword evidence="8 11" id="KW-1133">Transmembrane helix</keyword>
<protein>
    <recommendedName>
        <fullName evidence="3">histidine kinase</fullName>
        <ecNumber evidence="3">2.7.13.3</ecNumber>
    </recommendedName>
</protein>
<comment type="subcellular location">
    <subcellularLocation>
        <location evidence="2">Membrane</location>
    </subcellularLocation>
</comment>
<evidence type="ECO:0000256" key="3">
    <source>
        <dbReference type="ARBA" id="ARBA00012438"/>
    </source>
</evidence>
<evidence type="ECO:0000259" key="12">
    <source>
        <dbReference type="PROSITE" id="PS50109"/>
    </source>
</evidence>
<feature type="transmembrane region" description="Helical" evidence="11">
    <location>
        <begin position="201"/>
        <end position="225"/>
    </location>
</feature>
<dbReference type="PROSITE" id="PS50109">
    <property type="entry name" value="HIS_KIN"/>
    <property type="match status" value="1"/>
</dbReference>
<keyword evidence="4" id="KW-0597">Phosphoprotein</keyword>
<dbReference type="EMBL" id="JANIBC010000001">
    <property type="protein sequence ID" value="MCQ8184250.1"/>
    <property type="molecule type" value="Genomic_DNA"/>
</dbReference>
<dbReference type="InterPro" id="IPR050428">
    <property type="entry name" value="TCS_sensor_his_kinase"/>
</dbReference>
<feature type="transmembrane region" description="Helical" evidence="11">
    <location>
        <begin position="30"/>
        <end position="53"/>
    </location>
</feature>
<dbReference type="InterPro" id="IPR005467">
    <property type="entry name" value="His_kinase_dom"/>
</dbReference>
<keyword evidence="10 11" id="KW-0472">Membrane</keyword>
<dbReference type="SMART" id="SM00304">
    <property type="entry name" value="HAMP"/>
    <property type="match status" value="2"/>
</dbReference>
<dbReference type="PRINTS" id="PR00344">
    <property type="entry name" value="BCTRLSENSOR"/>
</dbReference>
<dbReference type="SMART" id="SM00388">
    <property type="entry name" value="HisKA"/>
    <property type="match status" value="1"/>
</dbReference>
<evidence type="ECO:0000256" key="5">
    <source>
        <dbReference type="ARBA" id="ARBA00022679"/>
    </source>
</evidence>
<proteinExistence type="predicted"/>
<evidence type="ECO:0000256" key="4">
    <source>
        <dbReference type="ARBA" id="ARBA00022553"/>
    </source>
</evidence>
<feature type="domain" description="HAMP" evidence="13">
    <location>
        <begin position="222"/>
        <end position="275"/>
    </location>
</feature>
<dbReference type="InterPro" id="IPR036097">
    <property type="entry name" value="HisK_dim/P_sf"/>
</dbReference>
<evidence type="ECO:0000313" key="14">
    <source>
        <dbReference type="EMBL" id="MCQ8184250.1"/>
    </source>
</evidence>
<keyword evidence="9" id="KW-0902">Two-component regulatory system</keyword>
<evidence type="ECO:0000259" key="13">
    <source>
        <dbReference type="PROSITE" id="PS50885"/>
    </source>
</evidence>
<dbReference type="SMART" id="SM00387">
    <property type="entry name" value="HATPase_c"/>
    <property type="match status" value="1"/>
</dbReference>
<evidence type="ECO:0000256" key="7">
    <source>
        <dbReference type="ARBA" id="ARBA00022777"/>
    </source>
</evidence>
<dbReference type="InterPro" id="IPR003594">
    <property type="entry name" value="HATPase_dom"/>
</dbReference>
<keyword evidence="6 11" id="KW-0812">Transmembrane</keyword>
<dbReference type="Pfam" id="PF02518">
    <property type="entry name" value="HATPase_c"/>
    <property type="match status" value="1"/>
</dbReference>
<dbReference type="SUPFAM" id="SSF55874">
    <property type="entry name" value="ATPase domain of HSP90 chaperone/DNA topoisomerase II/histidine kinase"/>
    <property type="match status" value="1"/>
</dbReference>
<gene>
    <name evidence="14" type="ORF">NOG11_02515</name>
</gene>
<dbReference type="EC" id="2.7.13.3" evidence="3"/>
<dbReference type="InterPro" id="IPR003661">
    <property type="entry name" value="HisK_dim/P_dom"/>
</dbReference>
<reference evidence="14" key="1">
    <citation type="submission" date="2022-07" db="EMBL/GenBank/DDBJ databases">
        <title>Parvularcula maris sp. nov., an algicidal bacterium isolated from seawater.</title>
        <authorList>
            <person name="Li F."/>
        </authorList>
    </citation>
    <scope>NUCLEOTIDE SEQUENCE</scope>
    <source>
        <strain evidence="14">BGMRC 0090</strain>
    </source>
</reference>
<dbReference type="GO" id="GO:0005886">
    <property type="term" value="C:plasma membrane"/>
    <property type="evidence" value="ECO:0007669"/>
    <property type="project" value="TreeGrafter"/>
</dbReference>
<dbReference type="PANTHER" id="PTHR45436">
    <property type="entry name" value="SENSOR HISTIDINE KINASE YKOH"/>
    <property type="match status" value="1"/>
</dbReference>
<evidence type="ECO:0000256" key="10">
    <source>
        <dbReference type="ARBA" id="ARBA00023136"/>
    </source>
</evidence>
<dbReference type="SUPFAM" id="SSF47384">
    <property type="entry name" value="Homodimeric domain of signal transducing histidine kinase"/>
    <property type="match status" value="1"/>
</dbReference>
<feature type="domain" description="Histidine kinase" evidence="12">
    <location>
        <begin position="283"/>
        <end position="518"/>
    </location>
</feature>
<evidence type="ECO:0000313" key="15">
    <source>
        <dbReference type="Proteomes" id="UP001142610"/>
    </source>
</evidence>
<evidence type="ECO:0000256" key="8">
    <source>
        <dbReference type="ARBA" id="ARBA00022989"/>
    </source>
</evidence>
<dbReference type="InterPro" id="IPR004358">
    <property type="entry name" value="Sig_transdc_His_kin-like_C"/>
</dbReference>
<keyword evidence="15" id="KW-1185">Reference proteome</keyword>
<dbReference type="PANTHER" id="PTHR45436:SF8">
    <property type="entry name" value="HISTIDINE KINASE"/>
    <property type="match status" value="1"/>
</dbReference>
<organism evidence="14 15">
    <name type="scientific">Parvularcula maris</name>
    <dbReference type="NCBI Taxonomy" id="2965077"/>
    <lineage>
        <taxon>Bacteria</taxon>
        <taxon>Pseudomonadati</taxon>
        <taxon>Pseudomonadota</taxon>
        <taxon>Alphaproteobacteria</taxon>
        <taxon>Parvularculales</taxon>
        <taxon>Parvularculaceae</taxon>
        <taxon>Parvularcula</taxon>
    </lineage>
</organism>
<dbReference type="Gene3D" id="6.10.340.10">
    <property type="match status" value="1"/>
</dbReference>
<dbReference type="PROSITE" id="PS50885">
    <property type="entry name" value="HAMP"/>
    <property type="match status" value="1"/>
</dbReference>
<evidence type="ECO:0000256" key="11">
    <source>
        <dbReference type="SAM" id="Phobius"/>
    </source>
</evidence>
<evidence type="ECO:0000256" key="2">
    <source>
        <dbReference type="ARBA" id="ARBA00004370"/>
    </source>
</evidence>
<dbReference type="CDD" id="cd00075">
    <property type="entry name" value="HATPase"/>
    <property type="match status" value="1"/>
</dbReference>
<dbReference type="Proteomes" id="UP001142610">
    <property type="component" value="Unassembled WGS sequence"/>
</dbReference>
<dbReference type="AlphaFoldDB" id="A0A9X2L730"/>
<dbReference type="InterPro" id="IPR036890">
    <property type="entry name" value="HATPase_C_sf"/>
</dbReference>
<evidence type="ECO:0000256" key="1">
    <source>
        <dbReference type="ARBA" id="ARBA00000085"/>
    </source>
</evidence>
<dbReference type="Pfam" id="PF00672">
    <property type="entry name" value="HAMP"/>
    <property type="match status" value="1"/>
</dbReference>
<dbReference type="CDD" id="cd00082">
    <property type="entry name" value="HisKA"/>
    <property type="match status" value="1"/>
</dbReference>
<dbReference type="InterPro" id="IPR003660">
    <property type="entry name" value="HAMP_dom"/>
</dbReference>
<evidence type="ECO:0000256" key="6">
    <source>
        <dbReference type="ARBA" id="ARBA00022692"/>
    </source>
</evidence>
<keyword evidence="7 14" id="KW-0418">Kinase</keyword>